<dbReference type="AlphaFoldDB" id="C1D7S1"/>
<protein>
    <submittedName>
        <fullName evidence="1">Uncharacterized protein</fullName>
    </submittedName>
</protein>
<keyword evidence="2" id="KW-1185">Reference proteome</keyword>
<dbReference type="STRING" id="557598.LHK_01522"/>
<name>C1D7S1_LARHH</name>
<organism evidence="1 2">
    <name type="scientific">Laribacter hongkongensis (strain HLHK9)</name>
    <dbReference type="NCBI Taxonomy" id="557598"/>
    <lineage>
        <taxon>Bacteria</taxon>
        <taxon>Pseudomonadati</taxon>
        <taxon>Pseudomonadota</taxon>
        <taxon>Betaproteobacteria</taxon>
        <taxon>Neisseriales</taxon>
        <taxon>Aquaspirillaceae</taxon>
        <taxon>Laribacter</taxon>
    </lineage>
</organism>
<reference evidence="1 2" key="1">
    <citation type="journal article" date="2009" name="PLoS Genet.">
        <title>The complete genome and proteome of Laribacter hongkongensis reveal potential mechanisms for adaptations to different temperatures and habitats.</title>
        <authorList>
            <person name="Woo P.C."/>
            <person name="Lau S.K."/>
            <person name="Tse H."/>
            <person name="Teng J.L."/>
            <person name="Curreem S.O."/>
            <person name="Tsang A.K."/>
            <person name="Fan R.Y."/>
            <person name="Wong G.K."/>
            <person name="Huang Y."/>
            <person name="Loman N.J."/>
            <person name="Snyder L.A."/>
            <person name="Cai J.J."/>
            <person name="Huang J.D."/>
            <person name="Mak W."/>
            <person name="Pallen M.J."/>
            <person name="Lok S."/>
            <person name="Yuen K.Y."/>
        </authorList>
    </citation>
    <scope>NUCLEOTIDE SEQUENCE [LARGE SCALE GENOMIC DNA]</scope>
    <source>
        <strain evidence="1 2">HLHK9</strain>
    </source>
</reference>
<dbReference type="KEGG" id="lhk:LHK_01522"/>
<dbReference type="Proteomes" id="UP000002010">
    <property type="component" value="Chromosome"/>
</dbReference>
<dbReference type="EMBL" id="CP001154">
    <property type="protein sequence ID" value="ACO74511.1"/>
    <property type="molecule type" value="Genomic_DNA"/>
</dbReference>
<accession>C1D7S1</accession>
<sequence>MKQAFKTQSCFTKKHAGETVVKQPEPLPDKAFRYLVSLFHLFHRVFTHV</sequence>
<dbReference type="HOGENOM" id="CLU_3137157_0_0_4"/>
<proteinExistence type="predicted"/>
<evidence type="ECO:0000313" key="2">
    <source>
        <dbReference type="Proteomes" id="UP000002010"/>
    </source>
</evidence>
<evidence type="ECO:0000313" key="1">
    <source>
        <dbReference type="EMBL" id="ACO74511.1"/>
    </source>
</evidence>
<gene>
    <name evidence="1" type="ordered locus">LHK_01522</name>
</gene>